<keyword evidence="3" id="KW-0677">Repeat</keyword>
<dbReference type="GO" id="GO:0005737">
    <property type="term" value="C:cytoplasm"/>
    <property type="evidence" value="ECO:0007669"/>
    <property type="project" value="TreeGrafter"/>
</dbReference>
<dbReference type="InterPro" id="IPR032675">
    <property type="entry name" value="LRR_dom_sf"/>
</dbReference>
<dbReference type="STRING" id="1257118.L8H2W4"/>
<comment type="similarity">
    <text evidence="6">Belongs to the PP2C family.</text>
</comment>
<organism evidence="9 10">
    <name type="scientific">Acanthamoeba castellanii (strain ATCC 30010 / Neff)</name>
    <dbReference type="NCBI Taxonomy" id="1257118"/>
    <lineage>
        <taxon>Eukaryota</taxon>
        <taxon>Amoebozoa</taxon>
        <taxon>Discosea</taxon>
        <taxon>Longamoebia</taxon>
        <taxon>Centramoebida</taxon>
        <taxon>Acanthamoebidae</taxon>
        <taxon>Acanthamoeba</taxon>
    </lineage>
</organism>
<name>L8H2W4_ACACF</name>
<evidence type="ECO:0000259" key="8">
    <source>
        <dbReference type="PROSITE" id="PS51746"/>
    </source>
</evidence>
<dbReference type="RefSeq" id="XP_004341117.1">
    <property type="nucleotide sequence ID" value="XM_004341069.1"/>
</dbReference>
<dbReference type="PROSITE" id="PS51450">
    <property type="entry name" value="LRR"/>
    <property type="match status" value="3"/>
</dbReference>
<dbReference type="SUPFAM" id="SSF52058">
    <property type="entry name" value="L domain-like"/>
    <property type="match status" value="1"/>
</dbReference>
<evidence type="ECO:0000256" key="7">
    <source>
        <dbReference type="SAM" id="MobiDB-lite"/>
    </source>
</evidence>
<dbReference type="GO" id="GO:0046872">
    <property type="term" value="F:metal ion binding"/>
    <property type="evidence" value="ECO:0007669"/>
    <property type="project" value="UniProtKB-KW"/>
</dbReference>
<dbReference type="Pfam" id="PF00481">
    <property type="entry name" value="PP2C"/>
    <property type="match status" value="1"/>
</dbReference>
<dbReference type="SMART" id="SM00364">
    <property type="entry name" value="LRR_BAC"/>
    <property type="match status" value="6"/>
</dbReference>
<dbReference type="KEGG" id="acan:ACA1_236110"/>
<protein>
    <submittedName>
        <fullName evidence="9">Protein phosphatase 2C domain containing protein</fullName>
    </submittedName>
</protein>
<evidence type="ECO:0000256" key="6">
    <source>
        <dbReference type="RuleBase" id="RU003465"/>
    </source>
</evidence>
<dbReference type="InterPro" id="IPR050216">
    <property type="entry name" value="LRR_domain-containing"/>
</dbReference>
<dbReference type="GO" id="GO:0004721">
    <property type="term" value="F:phosphoprotein phosphatase activity"/>
    <property type="evidence" value="ECO:0007669"/>
    <property type="project" value="UniProtKB-KW"/>
</dbReference>
<dbReference type="PANTHER" id="PTHR48051">
    <property type="match status" value="1"/>
</dbReference>
<dbReference type="PROSITE" id="PS01032">
    <property type="entry name" value="PPM_1"/>
    <property type="match status" value="1"/>
</dbReference>
<dbReference type="Gene3D" id="3.60.40.10">
    <property type="entry name" value="PPM-type phosphatase domain"/>
    <property type="match status" value="1"/>
</dbReference>
<evidence type="ECO:0000313" key="10">
    <source>
        <dbReference type="Proteomes" id="UP000011083"/>
    </source>
</evidence>
<keyword evidence="10" id="KW-1185">Reference proteome</keyword>
<dbReference type="Gene3D" id="3.80.10.10">
    <property type="entry name" value="Ribonuclease Inhibitor"/>
    <property type="match status" value="1"/>
</dbReference>
<dbReference type="Proteomes" id="UP000011083">
    <property type="component" value="Unassembled WGS sequence"/>
</dbReference>
<dbReference type="CDD" id="cd00143">
    <property type="entry name" value="PP2Cc"/>
    <property type="match status" value="1"/>
</dbReference>
<sequence>MGDSSFQADMSRQDLTELPESLFSRNTLQILDVHANKLTSLTSDVVKLTNLTVLVASHNLLTKLPKSIDKLSKLIILDVQNNRLTKLPKSIAKLKAVSKLFLNSNRLAQFPTAVVGMHELHTLNLSYNFIASVPSDLCRMRSLKMVRLAGNFIRTLPPEFWEFEQLEKVDVSNNLLTNIPTDLSRLKNVIELCIGYNKFTSFPEGLTTLPKVEVLSVECNNLTEIPQSITNLAPSLKKLHLMSNRLVDLPDHFRLLKNLDELDMRGNPLGQLGFGQGEWKKVLVELTSLKTLLTGAAPGQKAKVLIKPKENYGHLAPGGEEGKDEEHFQIPNGSLGRRARIKGVHSNGNGNIGLPSAAPPATEGNTFDMFRTMGHTETAKDELLKQLDDAAKGLQLTEPGKEKVDLESSGSDVASSTRLSVVSEDGDEEEFLRELEDNEVLPRDSSLLIQEYCAVEDLNKPGLQRAKKDAIQQEVLLPPITATDAHCEHVPLGDKPEHALFCVFDGHGGKEASNAAIGLMPQQITAHMKRLGEPQEDATELLHLAFMSVDNKMSQFEYEGCTATVVLVWRYGSDRYVQAANAGDSSAFMNCGNKVVALTRDHKLAYEEERERMTRTGVDVNEGQTRIGGGIAITRALGDHFAKDNESGMIAVPYISEAIKLTPDDTHLILASDGLWDVISGRRALDLVRTRPAAEAAAHLLKVALHNKECKDNVTVTVVRL</sequence>
<dbReference type="EMBL" id="KB007939">
    <property type="protein sequence ID" value="ELR19053.1"/>
    <property type="molecule type" value="Genomic_DNA"/>
</dbReference>
<gene>
    <name evidence="9" type="ORF">ACA1_236110</name>
</gene>
<dbReference type="SMART" id="SM00369">
    <property type="entry name" value="LRR_TYP"/>
    <property type="match status" value="9"/>
</dbReference>
<keyword evidence="5 6" id="KW-0904">Protein phosphatase</keyword>
<feature type="domain" description="PPM-type phosphatase" evidence="8">
    <location>
        <begin position="484"/>
        <end position="721"/>
    </location>
</feature>
<keyword evidence="4 6" id="KW-0378">Hydrolase</keyword>
<dbReference type="GeneID" id="14919823"/>
<dbReference type="SUPFAM" id="SSF81606">
    <property type="entry name" value="PP2C-like"/>
    <property type="match status" value="1"/>
</dbReference>
<dbReference type="OrthoDB" id="31118at2759"/>
<keyword evidence="1" id="KW-0433">Leucine-rich repeat</keyword>
<dbReference type="InterPro" id="IPR001932">
    <property type="entry name" value="PPM-type_phosphatase-like_dom"/>
</dbReference>
<dbReference type="AlphaFoldDB" id="L8H2W4"/>
<dbReference type="PROSITE" id="PS51746">
    <property type="entry name" value="PPM_2"/>
    <property type="match status" value="1"/>
</dbReference>
<evidence type="ECO:0000256" key="1">
    <source>
        <dbReference type="ARBA" id="ARBA00022614"/>
    </source>
</evidence>
<proteinExistence type="inferred from homology"/>
<evidence type="ECO:0000256" key="3">
    <source>
        <dbReference type="ARBA" id="ARBA00022737"/>
    </source>
</evidence>
<dbReference type="Pfam" id="PF13855">
    <property type="entry name" value="LRR_8"/>
    <property type="match status" value="2"/>
</dbReference>
<evidence type="ECO:0000256" key="4">
    <source>
        <dbReference type="ARBA" id="ARBA00022801"/>
    </source>
</evidence>
<evidence type="ECO:0000313" key="9">
    <source>
        <dbReference type="EMBL" id="ELR19053.1"/>
    </source>
</evidence>
<dbReference type="InterPro" id="IPR001611">
    <property type="entry name" value="Leu-rich_rpt"/>
</dbReference>
<dbReference type="InterPro" id="IPR036457">
    <property type="entry name" value="PPM-type-like_dom_sf"/>
</dbReference>
<dbReference type="InterPro" id="IPR000222">
    <property type="entry name" value="PP2C_BS"/>
</dbReference>
<dbReference type="InterPro" id="IPR003591">
    <property type="entry name" value="Leu-rich_rpt_typical-subtyp"/>
</dbReference>
<dbReference type="VEuPathDB" id="AmoebaDB:ACA1_236110"/>
<keyword evidence="2" id="KW-0479">Metal-binding</keyword>
<evidence type="ECO:0000256" key="2">
    <source>
        <dbReference type="ARBA" id="ARBA00022723"/>
    </source>
</evidence>
<reference evidence="9 10" key="1">
    <citation type="journal article" date="2013" name="Genome Biol.">
        <title>Genome of Acanthamoeba castellanii highlights extensive lateral gene transfer and early evolution of tyrosine kinase signaling.</title>
        <authorList>
            <person name="Clarke M."/>
            <person name="Lohan A.J."/>
            <person name="Liu B."/>
            <person name="Lagkouvardos I."/>
            <person name="Roy S."/>
            <person name="Zafar N."/>
            <person name="Bertelli C."/>
            <person name="Schilde C."/>
            <person name="Kianianmomeni A."/>
            <person name="Burglin T.R."/>
            <person name="Frech C."/>
            <person name="Turcotte B."/>
            <person name="Kopec K.O."/>
            <person name="Synnott J.M."/>
            <person name="Choo C."/>
            <person name="Paponov I."/>
            <person name="Finkler A."/>
            <person name="Soon Heng Tan C."/>
            <person name="Hutchins A.P."/>
            <person name="Weinmeier T."/>
            <person name="Rattei T."/>
            <person name="Chu J.S."/>
            <person name="Gimenez G."/>
            <person name="Irimia M."/>
            <person name="Rigden D.J."/>
            <person name="Fitzpatrick D.A."/>
            <person name="Lorenzo-Morales J."/>
            <person name="Bateman A."/>
            <person name="Chiu C.H."/>
            <person name="Tang P."/>
            <person name="Hegemann P."/>
            <person name="Fromm H."/>
            <person name="Raoult D."/>
            <person name="Greub G."/>
            <person name="Miranda-Saavedra D."/>
            <person name="Chen N."/>
            <person name="Nash P."/>
            <person name="Ginger M.L."/>
            <person name="Horn M."/>
            <person name="Schaap P."/>
            <person name="Caler L."/>
            <person name="Loftus B."/>
        </authorList>
    </citation>
    <scope>NUCLEOTIDE SEQUENCE [LARGE SCALE GENOMIC DNA]</scope>
    <source>
        <strain evidence="9 10">Neff</strain>
    </source>
</reference>
<evidence type="ECO:0000256" key="5">
    <source>
        <dbReference type="ARBA" id="ARBA00022912"/>
    </source>
</evidence>
<dbReference type="PANTHER" id="PTHR48051:SF1">
    <property type="entry name" value="RAS SUPPRESSOR PROTEIN 1"/>
    <property type="match status" value="1"/>
</dbReference>
<accession>L8H2W4</accession>
<dbReference type="SMART" id="SM00332">
    <property type="entry name" value="PP2Cc"/>
    <property type="match status" value="1"/>
</dbReference>
<feature type="region of interest" description="Disordered" evidence="7">
    <location>
        <begin position="398"/>
        <end position="425"/>
    </location>
</feature>
<feature type="compositionally biased region" description="Polar residues" evidence="7">
    <location>
        <begin position="408"/>
        <end position="420"/>
    </location>
</feature>